<keyword evidence="3" id="KW-0812">Transmembrane</keyword>
<dbReference type="InterPro" id="IPR027417">
    <property type="entry name" value="P-loop_NTPase"/>
</dbReference>
<feature type="domain" description="Kinesin motor" evidence="4">
    <location>
        <begin position="77"/>
        <end position="405"/>
    </location>
</feature>
<feature type="binding site" evidence="1">
    <location>
        <begin position="161"/>
        <end position="168"/>
    </location>
    <ligand>
        <name>ATP</name>
        <dbReference type="ChEBI" id="CHEBI:30616"/>
    </ligand>
</feature>
<dbReference type="GO" id="GO:0005524">
    <property type="term" value="F:ATP binding"/>
    <property type="evidence" value="ECO:0007669"/>
    <property type="project" value="UniProtKB-UniRule"/>
</dbReference>
<dbReference type="GO" id="GO:0003777">
    <property type="term" value="F:microtubule motor activity"/>
    <property type="evidence" value="ECO:0007669"/>
    <property type="project" value="InterPro"/>
</dbReference>
<dbReference type="PROSITE" id="PS50067">
    <property type="entry name" value="KINESIN_MOTOR_2"/>
    <property type="match status" value="1"/>
</dbReference>
<dbReference type="VEuPathDB" id="FungiDB:H257_18401"/>
<dbReference type="EMBL" id="KI913275">
    <property type="protein sequence ID" value="ETV64763.1"/>
    <property type="molecule type" value="Genomic_DNA"/>
</dbReference>
<feature type="region of interest" description="Disordered" evidence="2">
    <location>
        <begin position="463"/>
        <end position="492"/>
    </location>
</feature>
<keyword evidence="3" id="KW-1133">Transmembrane helix</keyword>
<evidence type="ECO:0000256" key="2">
    <source>
        <dbReference type="SAM" id="MobiDB-lite"/>
    </source>
</evidence>
<evidence type="ECO:0000259" key="4">
    <source>
        <dbReference type="PROSITE" id="PS50067"/>
    </source>
</evidence>
<dbReference type="OrthoDB" id="79446at2759"/>
<gene>
    <name evidence="5" type="ORF">H257_18401</name>
</gene>
<dbReference type="InterPro" id="IPR036961">
    <property type="entry name" value="Kinesin_motor_dom_sf"/>
</dbReference>
<keyword evidence="1" id="KW-0547">Nucleotide-binding</keyword>
<name>W4FDG5_APHAT</name>
<feature type="compositionally biased region" description="Low complexity" evidence="2">
    <location>
        <begin position="582"/>
        <end position="598"/>
    </location>
</feature>
<keyword evidence="1" id="KW-0505">Motor protein</keyword>
<dbReference type="PANTHER" id="PTHR24115">
    <property type="entry name" value="KINESIN-RELATED"/>
    <property type="match status" value="1"/>
</dbReference>
<dbReference type="GO" id="GO:0007018">
    <property type="term" value="P:microtubule-based movement"/>
    <property type="evidence" value="ECO:0007669"/>
    <property type="project" value="InterPro"/>
</dbReference>
<dbReference type="Gene3D" id="3.40.850.10">
    <property type="entry name" value="Kinesin motor domain"/>
    <property type="match status" value="1"/>
</dbReference>
<dbReference type="CDD" id="cd00106">
    <property type="entry name" value="KISc"/>
    <property type="match status" value="1"/>
</dbReference>
<evidence type="ECO:0000256" key="3">
    <source>
        <dbReference type="SAM" id="Phobius"/>
    </source>
</evidence>
<keyword evidence="1" id="KW-0067">ATP-binding</keyword>
<protein>
    <recommendedName>
        <fullName evidence="4">Kinesin motor domain-containing protein</fullName>
    </recommendedName>
</protein>
<dbReference type="Pfam" id="PF00225">
    <property type="entry name" value="Kinesin"/>
    <property type="match status" value="1"/>
</dbReference>
<dbReference type="AlphaFoldDB" id="W4FDG5"/>
<feature type="region of interest" description="Disordered" evidence="2">
    <location>
        <begin position="1"/>
        <end position="58"/>
    </location>
</feature>
<proteinExistence type="inferred from homology"/>
<keyword evidence="3" id="KW-0472">Membrane</keyword>
<dbReference type="GeneID" id="20820397"/>
<evidence type="ECO:0000256" key="1">
    <source>
        <dbReference type="PROSITE-ProRule" id="PRU00283"/>
    </source>
</evidence>
<dbReference type="GO" id="GO:0008017">
    <property type="term" value="F:microtubule binding"/>
    <property type="evidence" value="ECO:0007669"/>
    <property type="project" value="InterPro"/>
</dbReference>
<dbReference type="GO" id="GO:0005874">
    <property type="term" value="C:microtubule"/>
    <property type="evidence" value="ECO:0007669"/>
    <property type="project" value="TreeGrafter"/>
</dbReference>
<dbReference type="STRING" id="112090.W4FDG5"/>
<dbReference type="GO" id="GO:0016887">
    <property type="term" value="F:ATP hydrolysis activity"/>
    <property type="evidence" value="ECO:0007669"/>
    <property type="project" value="TreeGrafter"/>
</dbReference>
<dbReference type="InterPro" id="IPR001752">
    <property type="entry name" value="Kinesin_motor_dom"/>
</dbReference>
<reference evidence="5" key="1">
    <citation type="submission" date="2013-12" db="EMBL/GenBank/DDBJ databases">
        <title>The Genome Sequence of Aphanomyces astaci APO3.</title>
        <authorList>
            <consortium name="The Broad Institute Genomics Platform"/>
            <person name="Russ C."/>
            <person name="Tyler B."/>
            <person name="van West P."/>
            <person name="Dieguez-Uribeondo J."/>
            <person name="Young S.K."/>
            <person name="Zeng Q."/>
            <person name="Gargeya S."/>
            <person name="Fitzgerald M."/>
            <person name="Abouelleil A."/>
            <person name="Alvarado L."/>
            <person name="Chapman S.B."/>
            <person name="Gainer-Dewar J."/>
            <person name="Goldberg J."/>
            <person name="Griggs A."/>
            <person name="Gujja S."/>
            <person name="Hansen M."/>
            <person name="Howarth C."/>
            <person name="Imamovic A."/>
            <person name="Ireland A."/>
            <person name="Larimer J."/>
            <person name="McCowan C."/>
            <person name="Murphy C."/>
            <person name="Pearson M."/>
            <person name="Poon T.W."/>
            <person name="Priest M."/>
            <person name="Roberts A."/>
            <person name="Saif S."/>
            <person name="Shea T."/>
            <person name="Sykes S."/>
            <person name="Wortman J."/>
            <person name="Nusbaum C."/>
            <person name="Birren B."/>
        </authorList>
    </citation>
    <scope>NUCLEOTIDE SEQUENCE [LARGE SCALE GENOMIC DNA]</scope>
    <source>
        <strain evidence="5">APO3</strain>
    </source>
</reference>
<dbReference type="PANTHER" id="PTHR24115:SF1004">
    <property type="entry name" value="KINESIN-LIKE PROTEIN KIF15"/>
    <property type="match status" value="1"/>
</dbReference>
<feature type="compositionally biased region" description="Polar residues" evidence="2">
    <location>
        <begin position="464"/>
        <end position="474"/>
    </location>
</feature>
<dbReference type="GO" id="GO:0005871">
    <property type="term" value="C:kinesin complex"/>
    <property type="evidence" value="ECO:0007669"/>
    <property type="project" value="TreeGrafter"/>
</dbReference>
<dbReference type="SMART" id="SM00129">
    <property type="entry name" value="KISc"/>
    <property type="match status" value="1"/>
</dbReference>
<comment type="similarity">
    <text evidence="1">Belongs to the TRAFAC class myosin-kinesin ATPase superfamily. Kinesin family.</text>
</comment>
<dbReference type="InterPro" id="IPR027640">
    <property type="entry name" value="Kinesin-like_fam"/>
</dbReference>
<dbReference type="SUPFAM" id="SSF52540">
    <property type="entry name" value="P-loop containing nucleoside triphosphate hydrolases"/>
    <property type="match status" value="1"/>
</dbReference>
<feature type="region of interest" description="Disordered" evidence="2">
    <location>
        <begin position="574"/>
        <end position="600"/>
    </location>
</feature>
<dbReference type="PRINTS" id="PR00380">
    <property type="entry name" value="KINESINHEAVY"/>
</dbReference>
<accession>W4FDG5</accession>
<organism evidence="5">
    <name type="scientific">Aphanomyces astaci</name>
    <name type="common">Crayfish plague agent</name>
    <dbReference type="NCBI Taxonomy" id="112090"/>
    <lineage>
        <taxon>Eukaryota</taxon>
        <taxon>Sar</taxon>
        <taxon>Stramenopiles</taxon>
        <taxon>Oomycota</taxon>
        <taxon>Saprolegniomycetes</taxon>
        <taxon>Saprolegniales</taxon>
        <taxon>Verrucalvaceae</taxon>
        <taxon>Aphanomyces</taxon>
    </lineage>
</organism>
<dbReference type="RefSeq" id="XP_009845746.1">
    <property type="nucleotide sequence ID" value="XM_009847444.1"/>
</dbReference>
<sequence>MQHCADMPSVIPRPKVSRRTSSSPDSHVLKLRASEVSPPSPSSPLKLHRSNSSPPKFSQTARLVNATADNCAATSSRVRTFLRVRPPTAGATTTTWLKCRPLKSGKVFIDVDHQKLSERKQYVVDGVLRSTSTQEDVFEAVGVASVANFLAGYNGSIFAYGTSGSGKTHTMHGELNPASDDRGLTLRILDHLFDQLQHSEFTCTCAFVDIYHEKLYDLLDGRDSGPKSLRENTACHQVYVQNLVEQPIRSATDAFHWLDIGCKARKAASNRDSSRSHTVFSIRLTQTKQSKTGTTKGMSSVLHCVDLAGSERPNHAAMNSGVKDATQINKSLSSLANVILALGDVSRGSRLRHVPYRDCKLTFLLREALGGNSTTTVVATVLADDKKGVSDTLATLQFVDRVKHVTTMVSRNEFLDDQVENQSSDGRMATDESVWASAALAVHPIPVSHLITVLGGDGDPAEPTISTDKGITSDTLKRDSWTQNSPEKTIPLDLHHPSTFAMHRRSPNSPLLGKGTTSVERCPASAATALVSDAEPSDVISDDEVADVVQLDSVCPDKWELSTRSADTTLTKRDSWAQDVATDSSSNTPPSSPSNQDSITRWQCAVSVPVQERDGIEDVEGGGVVKVTMSQPPDTIQLQPSATHDSAVATTATDVAVPSSSAPPPPPRQVLSVCACVSALEASHYDTTPLPSSKPDKTLTSIAAAEATPVTQDSSTQAGDGLVQEEVEKPSVKDDAAISGMALFVVGLCLGGCTVGLIVYFKQGR</sequence>
<evidence type="ECO:0000313" key="5">
    <source>
        <dbReference type="EMBL" id="ETV64763.1"/>
    </source>
</evidence>
<feature type="transmembrane region" description="Helical" evidence="3">
    <location>
        <begin position="736"/>
        <end position="761"/>
    </location>
</feature>